<feature type="compositionally biased region" description="Acidic residues" evidence="2">
    <location>
        <begin position="113"/>
        <end position="135"/>
    </location>
</feature>
<feature type="region of interest" description="Disordered" evidence="2">
    <location>
        <begin position="107"/>
        <end position="149"/>
    </location>
</feature>
<keyword evidence="1" id="KW-0175">Coiled coil</keyword>
<evidence type="ECO:0000313" key="4">
    <source>
        <dbReference type="Proteomes" id="UP000774326"/>
    </source>
</evidence>
<evidence type="ECO:0000256" key="2">
    <source>
        <dbReference type="SAM" id="MobiDB-lite"/>
    </source>
</evidence>
<feature type="coiled-coil region" evidence="1">
    <location>
        <begin position="54"/>
        <end position="103"/>
    </location>
</feature>
<evidence type="ECO:0000256" key="1">
    <source>
        <dbReference type="SAM" id="Coils"/>
    </source>
</evidence>
<feature type="compositionally biased region" description="Polar residues" evidence="2">
    <location>
        <begin position="13"/>
        <end position="28"/>
    </location>
</feature>
<proteinExistence type="predicted"/>
<keyword evidence="4" id="KW-1185">Reference proteome</keyword>
<protein>
    <submittedName>
        <fullName evidence="3">Uncharacterized protein</fullName>
    </submittedName>
</protein>
<name>A0A9P8Q934_WICPI</name>
<accession>A0A9P8Q934</accession>
<sequence>MVSINPLALFSDQPKNNTNDGTPESSGNAEDDEPQGIVMSSPVQTEETLLLDKYTDLLQLRNELKKEVETLEIKWNEKHTLEMMNMEQEKNEEQDLILQLLLQSEEDTKNQGDDSEQVSSDDEDVCDISDSDDDATPPPGKPKENLITFDPSEYDARPLRDWSLRIPYLKKLYPYLTISEYDSRLSINYQDHNKVFKIISFKVNYGTLITVRVKLDLDQVQETIQEEHQTPHVKESYNLQKLSVERVSNNSLNGILNKLINAHESQRNINSFLVHINTLYEYLMDRFKLISTLSKEFNQKELDTSDMLINELEYIIPKTKTPLIILWDLAYDTDDHLFDVSIIANLENSLLQKLHQVYGELEGTRKFIERMSDIF</sequence>
<organism evidence="3 4">
    <name type="scientific">Wickerhamomyces pijperi</name>
    <name type="common">Yeast</name>
    <name type="synonym">Pichia pijperi</name>
    <dbReference type="NCBI Taxonomy" id="599730"/>
    <lineage>
        <taxon>Eukaryota</taxon>
        <taxon>Fungi</taxon>
        <taxon>Dikarya</taxon>
        <taxon>Ascomycota</taxon>
        <taxon>Saccharomycotina</taxon>
        <taxon>Saccharomycetes</taxon>
        <taxon>Phaffomycetales</taxon>
        <taxon>Wickerhamomycetaceae</taxon>
        <taxon>Wickerhamomyces</taxon>
    </lineage>
</organism>
<comment type="caution">
    <text evidence="3">The sequence shown here is derived from an EMBL/GenBank/DDBJ whole genome shotgun (WGS) entry which is preliminary data.</text>
</comment>
<dbReference type="OrthoDB" id="3981206at2759"/>
<feature type="region of interest" description="Disordered" evidence="2">
    <location>
        <begin position="1"/>
        <end position="44"/>
    </location>
</feature>
<dbReference type="Proteomes" id="UP000774326">
    <property type="component" value="Unassembled WGS sequence"/>
</dbReference>
<dbReference type="EMBL" id="JAEUBG010002137">
    <property type="protein sequence ID" value="KAH3685124.1"/>
    <property type="molecule type" value="Genomic_DNA"/>
</dbReference>
<dbReference type="AlphaFoldDB" id="A0A9P8Q934"/>
<evidence type="ECO:0000313" key="3">
    <source>
        <dbReference type="EMBL" id="KAH3685124.1"/>
    </source>
</evidence>
<gene>
    <name evidence="3" type="ORF">WICPIJ_003891</name>
</gene>
<reference evidence="3" key="2">
    <citation type="submission" date="2021-01" db="EMBL/GenBank/DDBJ databases">
        <authorList>
            <person name="Schikora-Tamarit M.A."/>
        </authorList>
    </citation>
    <scope>NUCLEOTIDE SEQUENCE</scope>
    <source>
        <strain evidence="3">CBS2887</strain>
    </source>
</reference>
<reference evidence="3" key="1">
    <citation type="journal article" date="2021" name="Open Biol.">
        <title>Shared evolutionary footprints suggest mitochondrial oxidative damage underlies multiple complex I losses in fungi.</title>
        <authorList>
            <person name="Schikora-Tamarit M.A."/>
            <person name="Marcet-Houben M."/>
            <person name="Nosek J."/>
            <person name="Gabaldon T."/>
        </authorList>
    </citation>
    <scope>NUCLEOTIDE SEQUENCE</scope>
    <source>
        <strain evidence="3">CBS2887</strain>
    </source>
</reference>